<dbReference type="Proteomes" id="UP000299102">
    <property type="component" value="Unassembled WGS sequence"/>
</dbReference>
<keyword evidence="2" id="KW-1185">Reference proteome</keyword>
<sequence>MYCLFSDFGLVSTINLDSSSDIDSDSVQNLHNSLLVPFTSTYNEILYLLHRSLTIYHDPVLDSIPEEPVWFFFSCMDIEDGMATNCDSIECIICERTSAPALNQLAHFVYPTPALALRSD</sequence>
<dbReference type="AlphaFoldDB" id="A0A4C1VMA8"/>
<organism evidence="1 2">
    <name type="scientific">Eumeta variegata</name>
    <name type="common">Bagworm moth</name>
    <name type="synonym">Eumeta japonica</name>
    <dbReference type="NCBI Taxonomy" id="151549"/>
    <lineage>
        <taxon>Eukaryota</taxon>
        <taxon>Metazoa</taxon>
        <taxon>Ecdysozoa</taxon>
        <taxon>Arthropoda</taxon>
        <taxon>Hexapoda</taxon>
        <taxon>Insecta</taxon>
        <taxon>Pterygota</taxon>
        <taxon>Neoptera</taxon>
        <taxon>Endopterygota</taxon>
        <taxon>Lepidoptera</taxon>
        <taxon>Glossata</taxon>
        <taxon>Ditrysia</taxon>
        <taxon>Tineoidea</taxon>
        <taxon>Psychidae</taxon>
        <taxon>Oiketicinae</taxon>
        <taxon>Eumeta</taxon>
    </lineage>
</organism>
<evidence type="ECO:0000313" key="1">
    <source>
        <dbReference type="EMBL" id="GBP39813.1"/>
    </source>
</evidence>
<reference evidence="1 2" key="1">
    <citation type="journal article" date="2019" name="Commun. Biol.">
        <title>The bagworm genome reveals a unique fibroin gene that provides high tensile strength.</title>
        <authorList>
            <person name="Kono N."/>
            <person name="Nakamura H."/>
            <person name="Ohtoshi R."/>
            <person name="Tomita M."/>
            <person name="Numata K."/>
            <person name="Arakawa K."/>
        </authorList>
    </citation>
    <scope>NUCLEOTIDE SEQUENCE [LARGE SCALE GENOMIC DNA]</scope>
</reference>
<evidence type="ECO:0000313" key="2">
    <source>
        <dbReference type="Proteomes" id="UP000299102"/>
    </source>
</evidence>
<proteinExistence type="predicted"/>
<gene>
    <name evidence="1" type="ORF">EVAR_88315_1</name>
</gene>
<accession>A0A4C1VMA8</accession>
<name>A0A4C1VMA8_EUMVA</name>
<dbReference type="EMBL" id="BGZK01000371">
    <property type="protein sequence ID" value="GBP39813.1"/>
    <property type="molecule type" value="Genomic_DNA"/>
</dbReference>
<comment type="caution">
    <text evidence="1">The sequence shown here is derived from an EMBL/GenBank/DDBJ whole genome shotgun (WGS) entry which is preliminary data.</text>
</comment>
<protein>
    <submittedName>
        <fullName evidence="1">Uncharacterized protein</fullName>
    </submittedName>
</protein>